<reference evidence="2 3" key="3">
    <citation type="journal article" date="2013" name="Rice">
        <title>Improvement of the Oryza sativa Nipponbare reference genome using next generation sequence and optical map data.</title>
        <authorList>
            <person name="Kawahara Y."/>
            <person name="de la Bastide M."/>
            <person name="Hamilton J.P."/>
            <person name="Kanamori H."/>
            <person name="McCombie W.R."/>
            <person name="Ouyang S."/>
            <person name="Schwartz D.C."/>
            <person name="Tanaka T."/>
            <person name="Wu J."/>
            <person name="Zhou S."/>
            <person name="Childs K.L."/>
            <person name="Davidson R.M."/>
            <person name="Lin H."/>
            <person name="Quesada-Ocampo L."/>
            <person name="Vaillancourt B."/>
            <person name="Sakai H."/>
            <person name="Lee S.S."/>
            <person name="Kim J."/>
            <person name="Numa H."/>
            <person name="Itoh T."/>
            <person name="Buell C.R."/>
            <person name="Matsumoto T."/>
        </authorList>
    </citation>
    <scope>NUCLEOTIDE SEQUENCE [LARGE SCALE GENOMIC DNA]</scope>
    <source>
        <strain evidence="3">cv. Nipponbare</strain>
    </source>
</reference>
<feature type="compositionally biased region" description="Basic and acidic residues" evidence="1">
    <location>
        <begin position="48"/>
        <end position="64"/>
    </location>
</feature>
<dbReference type="AlphaFoldDB" id="A0A0P0WY83"/>
<evidence type="ECO:0000313" key="3">
    <source>
        <dbReference type="Proteomes" id="UP000059680"/>
    </source>
</evidence>
<evidence type="ECO:0000313" key="2">
    <source>
        <dbReference type="EMBL" id="BAS98434.1"/>
    </source>
</evidence>
<dbReference type="Gramene" id="Os06t0592200-00">
    <property type="protein sequence ID" value="Os06t0592200-00"/>
    <property type="gene ID" value="Os06g0592200"/>
</dbReference>
<name>A0A0P0WY83_ORYSJ</name>
<dbReference type="PaxDb" id="39947-A0A0P0WY83"/>
<dbReference type="InParanoid" id="A0A0P0WY83"/>
<accession>A0A0P0WY83</accession>
<sequence>MDGGDDGLDGEELVERVHAVVLAEPAHLAATERAAPVHGEVAVHPHHPCPDRPRHPVRHVDVPRHQPRRQPVPRPVRPLDRLLHHPLRSKSRNFVTYMWIR</sequence>
<reference evidence="2 3" key="2">
    <citation type="journal article" date="2013" name="Plant Cell Physiol.">
        <title>Rice Annotation Project Database (RAP-DB): an integrative and interactive database for rice genomics.</title>
        <authorList>
            <person name="Sakai H."/>
            <person name="Lee S.S."/>
            <person name="Tanaka T."/>
            <person name="Numa H."/>
            <person name="Kim J."/>
            <person name="Kawahara Y."/>
            <person name="Wakimoto H."/>
            <person name="Yang C.C."/>
            <person name="Iwamoto M."/>
            <person name="Abe T."/>
            <person name="Yamada Y."/>
            <person name="Muto A."/>
            <person name="Inokuchi H."/>
            <person name="Ikemura T."/>
            <person name="Matsumoto T."/>
            <person name="Sasaki T."/>
            <person name="Itoh T."/>
        </authorList>
    </citation>
    <scope>NUCLEOTIDE SEQUENCE [LARGE SCALE GENOMIC DNA]</scope>
    <source>
        <strain evidence="3">cv. Nipponbare</strain>
    </source>
</reference>
<dbReference type="Proteomes" id="UP000059680">
    <property type="component" value="Chromosome 6"/>
</dbReference>
<proteinExistence type="predicted"/>
<protein>
    <submittedName>
        <fullName evidence="2">Os06g0592200 protein</fullName>
    </submittedName>
</protein>
<dbReference type="EMBL" id="AP014962">
    <property type="protein sequence ID" value="BAS98434.1"/>
    <property type="molecule type" value="Genomic_DNA"/>
</dbReference>
<keyword evidence="3" id="KW-1185">Reference proteome</keyword>
<organism evidence="2 3">
    <name type="scientific">Oryza sativa subsp. japonica</name>
    <name type="common">Rice</name>
    <dbReference type="NCBI Taxonomy" id="39947"/>
    <lineage>
        <taxon>Eukaryota</taxon>
        <taxon>Viridiplantae</taxon>
        <taxon>Streptophyta</taxon>
        <taxon>Embryophyta</taxon>
        <taxon>Tracheophyta</taxon>
        <taxon>Spermatophyta</taxon>
        <taxon>Magnoliopsida</taxon>
        <taxon>Liliopsida</taxon>
        <taxon>Poales</taxon>
        <taxon>Poaceae</taxon>
        <taxon>BOP clade</taxon>
        <taxon>Oryzoideae</taxon>
        <taxon>Oryzeae</taxon>
        <taxon>Oryzinae</taxon>
        <taxon>Oryza</taxon>
        <taxon>Oryza sativa</taxon>
    </lineage>
</organism>
<evidence type="ECO:0000256" key="1">
    <source>
        <dbReference type="SAM" id="MobiDB-lite"/>
    </source>
</evidence>
<feature type="region of interest" description="Disordered" evidence="1">
    <location>
        <begin position="44"/>
        <end position="79"/>
    </location>
</feature>
<gene>
    <name evidence="2" type="ordered locus">Os06g0592200</name>
    <name evidence="2" type="ORF">OSNPB_060592200</name>
</gene>
<reference evidence="3" key="1">
    <citation type="journal article" date="2005" name="Nature">
        <title>The map-based sequence of the rice genome.</title>
        <authorList>
            <consortium name="International rice genome sequencing project (IRGSP)"/>
            <person name="Matsumoto T."/>
            <person name="Wu J."/>
            <person name="Kanamori H."/>
            <person name="Katayose Y."/>
            <person name="Fujisawa M."/>
            <person name="Namiki N."/>
            <person name="Mizuno H."/>
            <person name="Yamamoto K."/>
            <person name="Antonio B.A."/>
            <person name="Baba T."/>
            <person name="Sakata K."/>
            <person name="Nagamura Y."/>
            <person name="Aoki H."/>
            <person name="Arikawa K."/>
            <person name="Arita K."/>
            <person name="Bito T."/>
            <person name="Chiden Y."/>
            <person name="Fujitsuka N."/>
            <person name="Fukunaka R."/>
            <person name="Hamada M."/>
            <person name="Harada C."/>
            <person name="Hayashi A."/>
            <person name="Hijishita S."/>
            <person name="Honda M."/>
            <person name="Hosokawa S."/>
            <person name="Ichikawa Y."/>
            <person name="Idonuma A."/>
            <person name="Iijima M."/>
            <person name="Ikeda M."/>
            <person name="Ikeno M."/>
            <person name="Ito K."/>
            <person name="Ito S."/>
            <person name="Ito T."/>
            <person name="Ito Y."/>
            <person name="Ito Y."/>
            <person name="Iwabuchi A."/>
            <person name="Kamiya K."/>
            <person name="Karasawa W."/>
            <person name="Kurita K."/>
            <person name="Katagiri S."/>
            <person name="Kikuta A."/>
            <person name="Kobayashi H."/>
            <person name="Kobayashi N."/>
            <person name="Machita K."/>
            <person name="Maehara T."/>
            <person name="Masukawa M."/>
            <person name="Mizubayashi T."/>
            <person name="Mukai Y."/>
            <person name="Nagasaki H."/>
            <person name="Nagata Y."/>
            <person name="Naito S."/>
            <person name="Nakashima M."/>
            <person name="Nakama Y."/>
            <person name="Nakamichi Y."/>
            <person name="Nakamura M."/>
            <person name="Meguro A."/>
            <person name="Negishi M."/>
            <person name="Ohta I."/>
            <person name="Ohta T."/>
            <person name="Okamoto M."/>
            <person name="Ono N."/>
            <person name="Saji S."/>
            <person name="Sakaguchi M."/>
            <person name="Sakai K."/>
            <person name="Shibata M."/>
            <person name="Shimokawa T."/>
            <person name="Song J."/>
            <person name="Takazaki Y."/>
            <person name="Terasawa K."/>
            <person name="Tsugane M."/>
            <person name="Tsuji K."/>
            <person name="Ueda S."/>
            <person name="Waki K."/>
            <person name="Yamagata H."/>
            <person name="Yamamoto M."/>
            <person name="Yamamoto S."/>
            <person name="Yamane H."/>
            <person name="Yoshiki S."/>
            <person name="Yoshihara R."/>
            <person name="Yukawa K."/>
            <person name="Zhong H."/>
            <person name="Yano M."/>
            <person name="Yuan Q."/>
            <person name="Ouyang S."/>
            <person name="Liu J."/>
            <person name="Jones K.M."/>
            <person name="Gansberger K."/>
            <person name="Moffat K."/>
            <person name="Hill J."/>
            <person name="Bera J."/>
            <person name="Fadrosh D."/>
            <person name="Jin S."/>
            <person name="Johri S."/>
            <person name="Kim M."/>
            <person name="Overton L."/>
            <person name="Reardon M."/>
            <person name="Tsitrin T."/>
            <person name="Vuong H."/>
            <person name="Weaver B."/>
            <person name="Ciecko A."/>
            <person name="Tallon L."/>
            <person name="Jackson J."/>
            <person name="Pai G."/>
            <person name="Aken S.V."/>
            <person name="Utterback T."/>
            <person name="Reidmuller S."/>
            <person name="Feldblyum T."/>
            <person name="Hsiao J."/>
            <person name="Zismann V."/>
            <person name="Iobst S."/>
            <person name="de Vazeille A.R."/>
            <person name="Buell C.R."/>
            <person name="Ying K."/>
            <person name="Li Y."/>
            <person name="Lu T."/>
            <person name="Huang Y."/>
            <person name="Zhao Q."/>
            <person name="Feng Q."/>
            <person name="Zhang L."/>
            <person name="Zhu J."/>
            <person name="Weng Q."/>
            <person name="Mu J."/>
            <person name="Lu Y."/>
            <person name="Fan D."/>
            <person name="Liu Y."/>
            <person name="Guan J."/>
            <person name="Zhang Y."/>
            <person name="Yu S."/>
            <person name="Liu X."/>
            <person name="Zhang Y."/>
            <person name="Hong G."/>
            <person name="Han B."/>
            <person name="Choisne N."/>
            <person name="Demange N."/>
            <person name="Orjeda G."/>
            <person name="Samain S."/>
            <person name="Cattolico L."/>
            <person name="Pelletier E."/>
            <person name="Couloux A."/>
            <person name="Segurens B."/>
            <person name="Wincker P."/>
            <person name="D'Hont A."/>
            <person name="Scarpelli C."/>
            <person name="Weissenbach J."/>
            <person name="Salanoubat M."/>
            <person name="Quetier F."/>
            <person name="Yu Y."/>
            <person name="Kim H.R."/>
            <person name="Rambo T."/>
            <person name="Currie J."/>
            <person name="Collura K."/>
            <person name="Luo M."/>
            <person name="Yang T."/>
            <person name="Ammiraju J.S.S."/>
            <person name="Engler F."/>
            <person name="Soderlund C."/>
            <person name="Wing R.A."/>
            <person name="Palmer L.E."/>
            <person name="de la Bastide M."/>
            <person name="Spiegel L."/>
            <person name="Nascimento L."/>
            <person name="Zutavern T."/>
            <person name="O'Shaughnessy A."/>
            <person name="Dike S."/>
            <person name="Dedhia N."/>
            <person name="Preston R."/>
            <person name="Balija V."/>
            <person name="McCombie W.R."/>
            <person name="Chow T."/>
            <person name="Chen H."/>
            <person name="Chung M."/>
            <person name="Chen C."/>
            <person name="Shaw J."/>
            <person name="Wu H."/>
            <person name="Hsiao K."/>
            <person name="Chao Y."/>
            <person name="Chu M."/>
            <person name="Cheng C."/>
            <person name="Hour A."/>
            <person name="Lee P."/>
            <person name="Lin S."/>
            <person name="Lin Y."/>
            <person name="Liou J."/>
            <person name="Liu S."/>
            <person name="Hsing Y."/>
            <person name="Raghuvanshi S."/>
            <person name="Mohanty A."/>
            <person name="Bharti A.K."/>
            <person name="Gaur A."/>
            <person name="Gupta V."/>
            <person name="Kumar D."/>
            <person name="Ravi V."/>
            <person name="Vij S."/>
            <person name="Kapur A."/>
            <person name="Khurana P."/>
            <person name="Khurana P."/>
            <person name="Khurana J.P."/>
            <person name="Tyagi A.K."/>
            <person name="Gaikwad K."/>
            <person name="Singh A."/>
            <person name="Dalal V."/>
            <person name="Srivastava S."/>
            <person name="Dixit A."/>
            <person name="Pal A.K."/>
            <person name="Ghazi I.A."/>
            <person name="Yadav M."/>
            <person name="Pandit A."/>
            <person name="Bhargava A."/>
            <person name="Sureshbabu K."/>
            <person name="Batra K."/>
            <person name="Sharma T.R."/>
            <person name="Mohapatra T."/>
            <person name="Singh N.K."/>
            <person name="Messing J."/>
            <person name="Nelson A.B."/>
            <person name="Fuks G."/>
            <person name="Kavchok S."/>
            <person name="Keizer G."/>
            <person name="Linton E."/>
            <person name="Llaca V."/>
            <person name="Song R."/>
            <person name="Tanyolac B."/>
            <person name="Young S."/>
            <person name="Ho-Il K."/>
            <person name="Hahn J.H."/>
            <person name="Sangsakoo G."/>
            <person name="Vanavichit A."/>
            <person name="de Mattos Luiz.A.T."/>
            <person name="Zimmer P.D."/>
            <person name="Malone G."/>
            <person name="Dellagostin O."/>
            <person name="de Oliveira A.C."/>
            <person name="Bevan M."/>
            <person name="Bancroft I."/>
            <person name="Minx P."/>
            <person name="Cordum H."/>
            <person name="Wilson R."/>
            <person name="Cheng Z."/>
            <person name="Jin W."/>
            <person name="Jiang J."/>
            <person name="Leong S.A."/>
            <person name="Iwama H."/>
            <person name="Gojobori T."/>
            <person name="Itoh T."/>
            <person name="Niimura Y."/>
            <person name="Fujii Y."/>
            <person name="Habara T."/>
            <person name="Sakai H."/>
            <person name="Sato Y."/>
            <person name="Wilson G."/>
            <person name="Kumar K."/>
            <person name="McCouch S."/>
            <person name="Juretic N."/>
            <person name="Hoen D."/>
            <person name="Wright S."/>
            <person name="Bruskiewich R."/>
            <person name="Bureau T."/>
            <person name="Miyao A."/>
            <person name="Hirochika H."/>
            <person name="Nishikawa T."/>
            <person name="Kadowaki K."/>
            <person name="Sugiura M."/>
            <person name="Burr B."/>
            <person name="Sasaki T."/>
        </authorList>
    </citation>
    <scope>NUCLEOTIDE SEQUENCE [LARGE SCALE GENOMIC DNA]</scope>
    <source>
        <strain evidence="3">cv. Nipponbare</strain>
    </source>
</reference>